<dbReference type="GO" id="GO:0016491">
    <property type="term" value="F:oxidoreductase activity"/>
    <property type="evidence" value="ECO:0007669"/>
    <property type="project" value="UniProtKB-KW"/>
</dbReference>
<dbReference type="CDD" id="cd19081">
    <property type="entry name" value="AKR_AKR9C1"/>
    <property type="match status" value="1"/>
</dbReference>
<dbReference type="FunFam" id="3.20.20.100:FF:000004">
    <property type="entry name" value="Oxidoreductase, aldo/keto reductase"/>
    <property type="match status" value="1"/>
</dbReference>
<dbReference type="InParanoid" id="A0A545AV16"/>
<evidence type="ECO:0000259" key="2">
    <source>
        <dbReference type="Pfam" id="PF00248"/>
    </source>
</evidence>
<dbReference type="OrthoDB" id="9768793at2"/>
<sequence>MGKLGNSGIDVFPLALGGNTFGWTSDEATSRDVLDAYVAAGGNFIDTADSYTAWIPGNSGGESETVLGSWLADRGNRAEIVLGTKVSAHPEFKGLAPATVAAAADASLTRLKTDYIDVYYAHFDDPETPLADTVAAFDALVKAGKVRTVGISNYSADRIREWVGIARREGFDAPVALQPNYNLVARAAYERDLAPVAAAEGLAVVPYFALASGFLTGKYRTKDDLEAGAIRGRLATRYFSDEGLAVVDELDKIASARGVEIATVALAWLRGRPDVAAPIASARTPEQLPALIASATLDLDAEERATLDEVSARIPE</sequence>
<name>A0A545AV16_9ACTN</name>
<dbReference type="Pfam" id="PF00248">
    <property type="entry name" value="Aldo_ket_red"/>
    <property type="match status" value="1"/>
</dbReference>
<proteinExistence type="predicted"/>
<dbReference type="InterPro" id="IPR023210">
    <property type="entry name" value="NADP_OxRdtase_dom"/>
</dbReference>
<dbReference type="EMBL" id="VIRS01000005">
    <property type="protein sequence ID" value="TQS45179.1"/>
    <property type="molecule type" value="Genomic_DNA"/>
</dbReference>
<keyword evidence="4" id="KW-1185">Reference proteome</keyword>
<organism evidence="3 4">
    <name type="scientific">Cryptosporangium phraense</name>
    <dbReference type="NCBI Taxonomy" id="2593070"/>
    <lineage>
        <taxon>Bacteria</taxon>
        <taxon>Bacillati</taxon>
        <taxon>Actinomycetota</taxon>
        <taxon>Actinomycetes</taxon>
        <taxon>Cryptosporangiales</taxon>
        <taxon>Cryptosporangiaceae</taxon>
        <taxon>Cryptosporangium</taxon>
    </lineage>
</organism>
<gene>
    <name evidence="3" type="ORF">FL583_08720</name>
</gene>
<protein>
    <submittedName>
        <fullName evidence="3">Aldo/keto reductase</fullName>
    </submittedName>
</protein>
<dbReference type="GO" id="GO:0005829">
    <property type="term" value="C:cytosol"/>
    <property type="evidence" value="ECO:0007669"/>
    <property type="project" value="UniProtKB-ARBA"/>
</dbReference>
<dbReference type="InterPro" id="IPR018170">
    <property type="entry name" value="Aldo/ket_reductase_CS"/>
</dbReference>
<dbReference type="InterPro" id="IPR050523">
    <property type="entry name" value="AKR_Detox_Biosynth"/>
</dbReference>
<keyword evidence="1" id="KW-0560">Oxidoreductase</keyword>
<comment type="caution">
    <text evidence="3">The sequence shown here is derived from an EMBL/GenBank/DDBJ whole genome shotgun (WGS) entry which is preliminary data.</text>
</comment>
<evidence type="ECO:0000313" key="3">
    <source>
        <dbReference type="EMBL" id="TQS45179.1"/>
    </source>
</evidence>
<dbReference type="PRINTS" id="PR00069">
    <property type="entry name" value="ALDKETRDTASE"/>
</dbReference>
<dbReference type="InterPro" id="IPR020471">
    <property type="entry name" value="AKR"/>
</dbReference>
<dbReference type="PANTHER" id="PTHR43364">
    <property type="entry name" value="NADH-SPECIFIC METHYLGLYOXAL REDUCTASE-RELATED"/>
    <property type="match status" value="1"/>
</dbReference>
<dbReference type="Gene3D" id="3.20.20.100">
    <property type="entry name" value="NADP-dependent oxidoreductase domain"/>
    <property type="match status" value="1"/>
</dbReference>
<dbReference type="InterPro" id="IPR036812">
    <property type="entry name" value="NAD(P)_OxRdtase_dom_sf"/>
</dbReference>
<dbReference type="SUPFAM" id="SSF51430">
    <property type="entry name" value="NAD(P)-linked oxidoreductase"/>
    <property type="match status" value="1"/>
</dbReference>
<reference evidence="3 4" key="1">
    <citation type="submission" date="2019-07" db="EMBL/GenBank/DDBJ databases">
        <title>Cryptosporangium phraense sp. nov., isolated from plant litter.</title>
        <authorList>
            <person name="Suriyachadkun C."/>
        </authorList>
    </citation>
    <scope>NUCLEOTIDE SEQUENCE [LARGE SCALE GENOMIC DNA]</scope>
    <source>
        <strain evidence="3 4">A-T 5661</strain>
    </source>
</reference>
<dbReference type="AlphaFoldDB" id="A0A545AV16"/>
<accession>A0A545AV16</accession>
<dbReference type="PANTHER" id="PTHR43364:SF6">
    <property type="entry name" value="OXIDOREDUCTASE-RELATED"/>
    <property type="match status" value="1"/>
</dbReference>
<dbReference type="PROSITE" id="PS00062">
    <property type="entry name" value="ALDOKETO_REDUCTASE_2"/>
    <property type="match status" value="1"/>
</dbReference>
<dbReference type="RefSeq" id="WP_142704043.1">
    <property type="nucleotide sequence ID" value="NZ_VIRS01000005.1"/>
</dbReference>
<dbReference type="Proteomes" id="UP000317982">
    <property type="component" value="Unassembled WGS sequence"/>
</dbReference>
<feature type="domain" description="NADP-dependent oxidoreductase" evidence="2">
    <location>
        <begin position="13"/>
        <end position="311"/>
    </location>
</feature>
<evidence type="ECO:0000313" key="4">
    <source>
        <dbReference type="Proteomes" id="UP000317982"/>
    </source>
</evidence>
<evidence type="ECO:0000256" key="1">
    <source>
        <dbReference type="ARBA" id="ARBA00023002"/>
    </source>
</evidence>